<name>A0A183ENT3_9BILA</name>
<protein>
    <submittedName>
        <fullName evidence="1">BED-type domain-containing protein</fullName>
    </submittedName>
</protein>
<dbReference type="WBParaSite" id="GPUH_0002265101-mRNA-1">
    <property type="protein sequence ID" value="GPUH_0002265101-mRNA-1"/>
    <property type="gene ID" value="GPUH_0002265101"/>
</dbReference>
<dbReference type="AlphaFoldDB" id="A0A183ENT3"/>
<dbReference type="SUPFAM" id="SSF57667">
    <property type="entry name" value="beta-beta-alpha zinc fingers"/>
    <property type="match status" value="1"/>
</dbReference>
<organism evidence="1">
    <name type="scientific">Gongylonema pulchrum</name>
    <dbReference type="NCBI Taxonomy" id="637853"/>
    <lineage>
        <taxon>Eukaryota</taxon>
        <taxon>Metazoa</taxon>
        <taxon>Ecdysozoa</taxon>
        <taxon>Nematoda</taxon>
        <taxon>Chromadorea</taxon>
        <taxon>Rhabditida</taxon>
        <taxon>Spirurina</taxon>
        <taxon>Spiruromorpha</taxon>
        <taxon>Spiruroidea</taxon>
        <taxon>Gongylonematidae</taxon>
        <taxon>Gongylonema</taxon>
    </lineage>
</organism>
<reference evidence="1" key="1">
    <citation type="submission" date="2016-06" db="UniProtKB">
        <authorList>
            <consortium name="WormBaseParasite"/>
        </authorList>
    </citation>
    <scope>IDENTIFICATION</scope>
</reference>
<sequence>LEVKDEHSGSKDNLDDGMAEATATAKTLADISSMLVQHDSNGLFSSDTSENRPRRGRIAEHPCWDLVQRIYEHNCMICRICSRVIKCINTRNAMQHFRSCHYQVAVELDQSWQVKLQLKANFNRISSKPSSSSPSLIHFNMWKKRGRAAEHPSWRYFCRINRRSSNCRLCGAHVAYACSGNLMKHLKSRHIAEFTITEREWREILKVSSWQLFCTNICWSGMASWGRARGVGGGFFLLFLIFVELTTSQLILKSFGVVFDELTQLQRKKELCELRLKANASASGSEEQSPSNFMAYDCAIDETDEGLIGADGFEEEEEEDEDDVGEFLCFFLMLIARYMNNS</sequence>
<accession>A0A183ENT3</accession>
<proteinExistence type="predicted"/>
<dbReference type="InterPro" id="IPR036236">
    <property type="entry name" value="Znf_C2H2_sf"/>
</dbReference>
<evidence type="ECO:0000313" key="1">
    <source>
        <dbReference type="WBParaSite" id="GPUH_0002265101-mRNA-1"/>
    </source>
</evidence>